<feature type="binding site" description="axial binding residue" evidence="9">
    <location>
        <position position="42"/>
    </location>
    <ligand>
        <name>heme c</name>
        <dbReference type="ChEBI" id="CHEBI:61717"/>
        <label>1</label>
    </ligand>
    <ligandPart>
        <name>Fe</name>
        <dbReference type="ChEBI" id="CHEBI:18248"/>
    </ligandPart>
</feature>
<dbReference type="Gene3D" id="1.10.760.10">
    <property type="entry name" value="Cytochrome c-like domain"/>
    <property type="match status" value="2"/>
</dbReference>
<evidence type="ECO:0000256" key="7">
    <source>
        <dbReference type="ARBA" id="ARBA00023004"/>
    </source>
</evidence>
<dbReference type="GO" id="GO:0020037">
    <property type="term" value="F:heme binding"/>
    <property type="evidence" value="ECO:0007669"/>
    <property type="project" value="InterPro"/>
</dbReference>
<dbReference type="PANTHER" id="PTHR33751">
    <property type="entry name" value="CBB3-TYPE CYTOCHROME C OXIDASE SUBUNIT FIXP"/>
    <property type="match status" value="1"/>
</dbReference>
<dbReference type="GO" id="GO:0009055">
    <property type="term" value="F:electron transfer activity"/>
    <property type="evidence" value="ECO:0007669"/>
    <property type="project" value="InterPro"/>
</dbReference>
<feature type="binding site" description="covalent" evidence="8">
    <location>
        <position position="38"/>
    </location>
    <ligand>
        <name>heme c</name>
        <dbReference type="ChEBI" id="CHEBI:61717"/>
        <label>1</label>
    </ligand>
</feature>
<dbReference type="AlphaFoldDB" id="A0AAW7DQJ7"/>
<feature type="binding site" description="covalent" evidence="8">
    <location>
        <position position="145"/>
    </location>
    <ligand>
        <name>heme c</name>
        <dbReference type="ChEBI" id="CHEBI:61717"/>
        <label>2</label>
    </ligand>
</feature>
<keyword evidence="10" id="KW-0732">Signal</keyword>
<evidence type="ECO:0000256" key="6">
    <source>
        <dbReference type="ARBA" id="ARBA00022982"/>
    </source>
</evidence>
<evidence type="ECO:0000256" key="8">
    <source>
        <dbReference type="PIRSR" id="PIRSR000005-1"/>
    </source>
</evidence>
<dbReference type="PANTHER" id="PTHR33751:SF9">
    <property type="entry name" value="CYTOCHROME C4"/>
    <property type="match status" value="1"/>
</dbReference>
<evidence type="ECO:0000256" key="3">
    <source>
        <dbReference type="ARBA" id="ARBA00022617"/>
    </source>
</evidence>
<dbReference type="RefSeq" id="WP_053101135.1">
    <property type="nucleotide sequence ID" value="NZ_CP012359.1"/>
</dbReference>
<evidence type="ECO:0000256" key="9">
    <source>
        <dbReference type="PIRSR" id="PIRSR000005-2"/>
    </source>
</evidence>
<comment type="subcellular location">
    <subcellularLocation>
        <location evidence="1">Periplasm</location>
    </subcellularLocation>
</comment>
<feature type="binding site" description="axial binding residue" evidence="9">
    <location>
        <position position="146"/>
    </location>
    <ligand>
        <name>heme c</name>
        <dbReference type="ChEBI" id="CHEBI:61717"/>
        <label>2</label>
    </ligand>
    <ligandPart>
        <name>Fe</name>
        <dbReference type="ChEBI" id="CHEBI:18248"/>
    </ligandPart>
</feature>
<feature type="binding site" description="axial binding residue" evidence="9">
    <location>
        <position position="188"/>
    </location>
    <ligand>
        <name>heme c</name>
        <dbReference type="ChEBI" id="CHEBI:61717"/>
        <label>2</label>
    </ligand>
    <ligandPart>
        <name>Fe</name>
        <dbReference type="ChEBI" id="CHEBI:18248"/>
    </ligandPart>
</feature>
<protein>
    <submittedName>
        <fullName evidence="12">C-type cytochrome</fullName>
    </submittedName>
</protein>
<name>A0AAW7DQJ7_9GAMM</name>
<evidence type="ECO:0000313" key="12">
    <source>
        <dbReference type="EMBL" id="MDM1695463.1"/>
    </source>
</evidence>
<dbReference type="GO" id="GO:0005506">
    <property type="term" value="F:iron ion binding"/>
    <property type="evidence" value="ECO:0007669"/>
    <property type="project" value="InterPro"/>
</dbReference>
<keyword evidence="7 9" id="KW-0408">Iron</keyword>
<dbReference type="InterPro" id="IPR024167">
    <property type="entry name" value="Cytochrome_c4-like"/>
</dbReference>
<reference evidence="12" key="1">
    <citation type="submission" date="2020-06" db="EMBL/GenBank/DDBJ databases">
        <authorList>
            <person name="Dong N."/>
        </authorList>
    </citation>
    <scope>NUCLEOTIDE SEQUENCE</scope>
    <source>
        <strain evidence="12">DF46-2-2</strain>
    </source>
</reference>
<evidence type="ECO:0000256" key="10">
    <source>
        <dbReference type="SAM" id="SignalP"/>
    </source>
</evidence>
<dbReference type="GO" id="GO:0042597">
    <property type="term" value="C:periplasmic space"/>
    <property type="evidence" value="ECO:0007669"/>
    <property type="project" value="UniProtKB-SubCell"/>
</dbReference>
<organism evidence="12 13">
    <name type="scientific">Thiopseudomonas alkaliphila</name>
    <dbReference type="NCBI Taxonomy" id="1697053"/>
    <lineage>
        <taxon>Bacteria</taxon>
        <taxon>Pseudomonadati</taxon>
        <taxon>Pseudomonadota</taxon>
        <taxon>Gammaproteobacteria</taxon>
        <taxon>Pseudomonadales</taxon>
        <taxon>Pseudomonadaceae</taxon>
        <taxon>Thiopseudomonas</taxon>
    </lineage>
</organism>
<reference evidence="12" key="2">
    <citation type="journal article" date="2022" name="Sci. Total Environ.">
        <title>Prevalence, transmission, and molecular epidemiology of tet(X)-positive bacteria among humans, animals, and environmental niches in China: An epidemiological, and genomic-based study.</title>
        <authorList>
            <person name="Dong N."/>
            <person name="Zeng Y."/>
            <person name="Cai C."/>
            <person name="Sun C."/>
            <person name="Lu J."/>
            <person name="Liu C."/>
            <person name="Zhou H."/>
            <person name="Sun Q."/>
            <person name="Shu L."/>
            <person name="Wang H."/>
            <person name="Wang Y."/>
            <person name="Wang S."/>
            <person name="Wu C."/>
            <person name="Chan E.W."/>
            <person name="Chen G."/>
            <person name="Shen Z."/>
            <person name="Chen S."/>
            <person name="Zhang R."/>
        </authorList>
    </citation>
    <scope>NUCLEOTIDE SEQUENCE</scope>
    <source>
        <strain evidence="12">DF46-2-2</strain>
    </source>
</reference>
<evidence type="ECO:0000256" key="1">
    <source>
        <dbReference type="ARBA" id="ARBA00004418"/>
    </source>
</evidence>
<proteinExistence type="predicted"/>
<comment type="PTM">
    <text evidence="8">Binds 2 heme c groups covalently per subunit.</text>
</comment>
<keyword evidence="6" id="KW-0249">Electron transport</keyword>
<feature type="signal peptide" evidence="10">
    <location>
        <begin position="1"/>
        <end position="23"/>
    </location>
</feature>
<dbReference type="InterPro" id="IPR036909">
    <property type="entry name" value="Cyt_c-like_dom_sf"/>
</dbReference>
<dbReference type="Pfam" id="PF00034">
    <property type="entry name" value="Cytochrom_C"/>
    <property type="match status" value="2"/>
</dbReference>
<feature type="binding site" description="covalent" evidence="8">
    <location>
        <position position="41"/>
    </location>
    <ligand>
        <name>heme c</name>
        <dbReference type="ChEBI" id="CHEBI:61717"/>
        <label>1</label>
    </ligand>
</feature>
<dbReference type="InterPro" id="IPR050597">
    <property type="entry name" value="Cytochrome_c_Oxidase_Subunit"/>
</dbReference>
<gene>
    <name evidence="12" type="ORF">HX099_02110</name>
</gene>
<feature type="domain" description="Cytochrome c" evidence="11">
    <location>
        <begin position="26"/>
        <end position="108"/>
    </location>
</feature>
<evidence type="ECO:0000313" key="13">
    <source>
        <dbReference type="Proteomes" id="UP001173465"/>
    </source>
</evidence>
<dbReference type="PROSITE" id="PS51007">
    <property type="entry name" value="CYTC"/>
    <property type="match status" value="2"/>
</dbReference>
<comment type="caution">
    <text evidence="12">The sequence shown here is derived from an EMBL/GenBank/DDBJ whole genome shotgun (WGS) entry which is preliminary data.</text>
</comment>
<sequence length="216" mass="23053">MKVKSQLTTAFAALFLSITAAHGLEGDAKAGEQTAAVCVACHQADGSGMNISGGESWPKLAGVNANYLYKQLVDIKAGKRQSPTMMPFVGMFDEQQLKNVSLYYSQLAPTAGKGGEDASDEQLALGEKLATQGDWDRYIVPCSSCHGPDNLGAGDHFPAIAGQHAGYIADQLRAWKSGKRDNDPQHLMLAIAERMTDADIDAVAKWLSRQPAQSAK</sequence>
<dbReference type="EMBL" id="JACANB010000001">
    <property type="protein sequence ID" value="MDM1695463.1"/>
    <property type="molecule type" value="Genomic_DNA"/>
</dbReference>
<feature type="binding site" description="axial binding residue" evidence="9">
    <location>
        <position position="85"/>
    </location>
    <ligand>
        <name>heme c</name>
        <dbReference type="ChEBI" id="CHEBI:61717"/>
        <label>1</label>
    </ligand>
    <ligandPart>
        <name>Fe</name>
        <dbReference type="ChEBI" id="CHEBI:18248"/>
    </ligandPart>
</feature>
<accession>A0AAW7DQJ7</accession>
<dbReference type="SUPFAM" id="SSF46626">
    <property type="entry name" value="Cytochrome c"/>
    <property type="match status" value="2"/>
</dbReference>
<keyword evidence="4 9" id="KW-0479">Metal-binding</keyword>
<dbReference type="Proteomes" id="UP001173465">
    <property type="component" value="Unassembled WGS sequence"/>
</dbReference>
<dbReference type="InterPro" id="IPR009056">
    <property type="entry name" value="Cyt_c-like_dom"/>
</dbReference>
<evidence type="ECO:0000256" key="2">
    <source>
        <dbReference type="ARBA" id="ARBA00022448"/>
    </source>
</evidence>
<feature type="domain" description="Cytochrome c" evidence="11">
    <location>
        <begin position="121"/>
        <end position="211"/>
    </location>
</feature>
<feature type="binding site" description="covalent" evidence="8">
    <location>
        <position position="142"/>
    </location>
    <ligand>
        <name>heme c</name>
        <dbReference type="ChEBI" id="CHEBI:61717"/>
        <label>2</label>
    </ligand>
</feature>
<evidence type="ECO:0000259" key="11">
    <source>
        <dbReference type="PROSITE" id="PS51007"/>
    </source>
</evidence>
<evidence type="ECO:0000256" key="5">
    <source>
        <dbReference type="ARBA" id="ARBA00022764"/>
    </source>
</evidence>
<feature type="chain" id="PRO_5043835179" evidence="10">
    <location>
        <begin position="24"/>
        <end position="216"/>
    </location>
</feature>
<keyword evidence="3 8" id="KW-0349">Heme</keyword>
<keyword evidence="5" id="KW-0574">Periplasm</keyword>
<dbReference type="PIRSF" id="PIRSF000005">
    <property type="entry name" value="Cytochrome_c4"/>
    <property type="match status" value="1"/>
</dbReference>
<keyword evidence="2" id="KW-0813">Transport</keyword>
<evidence type="ECO:0000256" key="4">
    <source>
        <dbReference type="ARBA" id="ARBA00022723"/>
    </source>
</evidence>